<evidence type="ECO:0000313" key="3">
    <source>
        <dbReference type="Proteomes" id="UP000663829"/>
    </source>
</evidence>
<name>A0A816CT24_9BILA</name>
<sequence length="57" mass="6386">LDKISEDICRMEEGMEVAKGGLSDWDANDKVDKKRGMDRHVDEVINNTAHGQTSIRA</sequence>
<keyword evidence="3" id="KW-1185">Reference proteome</keyword>
<dbReference type="Proteomes" id="UP000681722">
    <property type="component" value="Unassembled WGS sequence"/>
</dbReference>
<dbReference type="AlphaFoldDB" id="A0A816CT24"/>
<feature type="non-terminal residue" evidence="1">
    <location>
        <position position="1"/>
    </location>
</feature>
<comment type="caution">
    <text evidence="1">The sequence shown here is derived from an EMBL/GenBank/DDBJ whole genome shotgun (WGS) entry which is preliminary data.</text>
</comment>
<dbReference type="EMBL" id="CAJNOQ010042633">
    <property type="protein sequence ID" value="CAF1627668.1"/>
    <property type="molecule type" value="Genomic_DNA"/>
</dbReference>
<dbReference type="EMBL" id="CAJOBC010110252">
    <property type="protein sequence ID" value="CAF4523355.1"/>
    <property type="molecule type" value="Genomic_DNA"/>
</dbReference>
<evidence type="ECO:0000313" key="1">
    <source>
        <dbReference type="EMBL" id="CAF1627668.1"/>
    </source>
</evidence>
<dbReference type="Proteomes" id="UP000663829">
    <property type="component" value="Unassembled WGS sequence"/>
</dbReference>
<reference evidence="1" key="1">
    <citation type="submission" date="2021-02" db="EMBL/GenBank/DDBJ databases">
        <authorList>
            <person name="Nowell W R."/>
        </authorList>
    </citation>
    <scope>NUCLEOTIDE SEQUENCE</scope>
</reference>
<evidence type="ECO:0000313" key="2">
    <source>
        <dbReference type="EMBL" id="CAF4523355.1"/>
    </source>
</evidence>
<organism evidence="1 3">
    <name type="scientific">Didymodactylos carnosus</name>
    <dbReference type="NCBI Taxonomy" id="1234261"/>
    <lineage>
        <taxon>Eukaryota</taxon>
        <taxon>Metazoa</taxon>
        <taxon>Spiralia</taxon>
        <taxon>Gnathifera</taxon>
        <taxon>Rotifera</taxon>
        <taxon>Eurotatoria</taxon>
        <taxon>Bdelloidea</taxon>
        <taxon>Philodinida</taxon>
        <taxon>Philodinidae</taxon>
        <taxon>Didymodactylos</taxon>
    </lineage>
</organism>
<accession>A0A816CT24</accession>
<protein>
    <submittedName>
        <fullName evidence="1">Uncharacterized protein</fullName>
    </submittedName>
</protein>
<gene>
    <name evidence="1" type="ORF">GPM918_LOCUS44149</name>
    <name evidence="2" type="ORF">SRO942_LOCUS45879</name>
</gene>
<proteinExistence type="predicted"/>